<evidence type="ECO:0000259" key="5">
    <source>
        <dbReference type="PROSITE" id="PS50984"/>
    </source>
</evidence>
<protein>
    <recommendedName>
        <fullName evidence="4">tRNA pseudouridine synthase D</fullName>
        <ecNumber evidence="4">5.4.99.27</ecNumber>
    </recommendedName>
    <alternativeName>
        <fullName evidence="4">tRNA pseudouridine(13) synthase</fullName>
    </alternativeName>
    <alternativeName>
        <fullName evidence="4">tRNA pseudouridylate synthase D</fullName>
    </alternativeName>
    <alternativeName>
        <fullName evidence="4">tRNA-uridine isomerase D</fullName>
    </alternativeName>
</protein>
<evidence type="ECO:0000256" key="3">
    <source>
        <dbReference type="ARBA" id="ARBA00023235"/>
    </source>
</evidence>
<comment type="caution">
    <text evidence="6">The sequence shown here is derived from an EMBL/GenBank/DDBJ whole genome shotgun (WGS) entry which is preliminary data.</text>
</comment>
<evidence type="ECO:0000313" key="6">
    <source>
        <dbReference type="EMBL" id="TLE14809.1"/>
    </source>
</evidence>
<accession>A0A4U8UCG2</accession>
<dbReference type="AlphaFoldDB" id="A0A4U8UCG2"/>
<comment type="catalytic activity">
    <reaction evidence="4">
        <text>uridine(13) in tRNA = pseudouridine(13) in tRNA</text>
        <dbReference type="Rhea" id="RHEA:42540"/>
        <dbReference type="Rhea" id="RHEA-COMP:10105"/>
        <dbReference type="Rhea" id="RHEA-COMP:10106"/>
        <dbReference type="ChEBI" id="CHEBI:65314"/>
        <dbReference type="ChEBI" id="CHEBI:65315"/>
        <dbReference type="EC" id="5.4.99.27"/>
    </reaction>
</comment>
<dbReference type="HAMAP" id="MF_01082">
    <property type="entry name" value="TruD"/>
    <property type="match status" value="1"/>
</dbReference>
<dbReference type="InterPro" id="IPR001656">
    <property type="entry name" value="PsdUridine_synth_TruD"/>
</dbReference>
<dbReference type="InterPro" id="IPR011760">
    <property type="entry name" value="PsdUridine_synth_TruD_insert"/>
</dbReference>
<dbReference type="PANTHER" id="PTHR47811:SF1">
    <property type="entry name" value="TRNA PSEUDOURIDINE SYNTHASE D"/>
    <property type="match status" value="1"/>
</dbReference>
<reference evidence="6 7" key="1">
    <citation type="journal article" date="2014" name="Genome Announc.">
        <title>Draft genome sequences of eight enterohepatic helicobacter species isolated from both laboratory and wild rodents.</title>
        <authorList>
            <person name="Sheh A."/>
            <person name="Shen Z."/>
            <person name="Fox J.G."/>
        </authorList>
    </citation>
    <scope>NUCLEOTIDE SEQUENCE [LARGE SCALE GENOMIC DNA]</scope>
    <source>
        <strain evidence="6 7">MIT-03-7007</strain>
    </source>
</reference>
<dbReference type="PANTHER" id="PTHR47811">
    <property type="entry name" value="TRNA PSEUDOURIDINE SYNTHASE D"/>
    <property type="match status" value="1"/>
</dbReference>
<keyword evidence="7" id="KW-1185">Reference proteome</keyword>
<dbReference type="GO" id="GO:0031119">
    <property type="term" value="P:tRNA pseudouridine synthesis"/>
    <property type="evidence" value="ECO:0007669"/>
    <property type="project" value="UniProtKB-UniRule"/>
</dbReference>
<dbReference type="SUPFAM" id="SSF55120">
    <property type="entry name" value="Pseudouridine synthase"/>
    <property type="match status" value="1"/>
</dbReference>
<dbReference type="EC" id="5.4.99.27" evidence="4"/>
<name>A0A4U8UCG2_9HELI</name>
<keyword evidence="2 4" id="KW-0819">tRNA processing</keyword>
<dbReference type="GO" id="GO:0003723">
    <property type="term" value="F:RNA binding"/>
    <property type="evidence" value="ECO:0007669"/>
    <property type="project" value="InterPro"/>
</dbReference>
<dbReference type="NCBIfam" id="NF002154">
    <property type="entry name" value="PRK00984.1-3"/>
    <property type="match status" value="1"/>
</dbReference>
<evidence type="ECO:0000256" key="1">
    <source>
        <dbReference type="ARBA" id="ARBA00007953"/>
    </source>
</evidence>
<sequence>MNFSFSYAYTHSPIDFYFKQTPRDFVVEEIPLYTFSGSGSHLIIKLRKKNITTFEMLKAFSSYLGVKENEIGYAGLKDKDSLAIQHISLPSLYEKKLESFFHERIKILETTKHQNKIKIGHLKGNRFFIRVKKLNPLNSVKIFQIISQIKSYGIPNYFGYQRFGKNLDNYLLGESIIKGEKKLRNKKLRDFLIGAYQSLLFNQWLSLRIDISHLLKLDENFKEVLTTYLHTQDIPECFSDKQYCKGIKNQPHFFKLFSGDMMCHYPFGRNFMISNESLYEDSHRFLNKSISVMGLLGGKKMQVTQNLAGFFEKNFVDTRIKSIGQRRYAWIFVEDLEFFYKEEEAQGEFSFYLPKGAYATNLLREIAHNEVMQIE</sequence>
<evidence type="ECO:0000256" key="4">
    <source>
        <dbReference type="HAMAP-Rule" id="MF_01082"/>
    </source>
</evidence>
<dbReference type="NCBIfam" id="TIGR00094">
    <property type="entry name" value="tRNA_TruD_broad"/>
    <property type="match status" value="1"/>
</dbReference>
<feature type="domain" description="TRUD" evidence="5">
    <location>
        <begin position="153"/>
        <end position="288"/>
    </location>
</feature>
<dbReference type="InterPro" id="IPR050170">
    <property type="entry name" value="TruD_pseudoU_synthase"/>
</dbReference>
<organism evidence="6 7">
    <name type="scientific">Helicobacter apodemus</name>
    <dbReference type="NCBI Taxonomy" id="135569"/>
    <lineage>
        <taxon>Bacteria</taxon>
        <taxon>Pseudomonadati</taxon>
        <taxon>Campylobacterota</taxon>
        <taxon>Epsilonproteobacteria</taxon>
        <taxon>Campylobacterales</taxon>
        <taxon>Helicobacteraceae</taxon>
        <taxon>Helicobacter</taxon>
    </lineage>
</organism>
<dbReference type="PROSITE" id="PS50984">
    <property type="entry name" value="TRUD"/>
    <property type="match status" value="1"/>
</dbReference>
<gene>
    <name evidence="4 6" type="primary">truD</name>
    <name evidence="6" type="ORF">LS72_008105</name>
</gene>
<proteinExistence type="inferred from homology"/>
<keyword evidence="3 4" id="KW-0413">Isomerase</keyword>
<dbReference type="Gene3D" id="3.30.2350.20">
    <property type="entry name" value="TruD, catalytic domain"/>
    <property type="match status" value="1"/>
</dbReference>
<dbReference type="Proteomes" id="UP000029920">
    <property type="component" value="Unassembled WGS sequence"/>
</dbReference>
<dbReference type="RefSeq" id="WP_034554620.1">
    <property type="nucleotide sequence ID" value="NZ_JRPC02000022.1"/>
</dbReference>
<dbReference type="EMBL" id="JRPC02000022">
    <property type="protein sequence ID" value="TLE14809.1"/>
    <property type="molecule type" value="Genomic_DNA"/>
</dbReference>
<dbReference type="GO" id="GO:0005829">
    <property type="term" value="C:cytosol"/>
    <property type="evidence" value="ECO:0007669"/>
    <property type="project" value="TreeGrafter"/>
</dbReference>
<evidence type="ECO:0000256" key="2">
    <source>
        <dbReference type="ARBA" id="ARBA00022694"/>
    </source>
</evidence>
<evidence type="ECO:0000313" key="7">
    <source>
        <dbReference type="Proteomes" id="UP000029920"/>
    </source>
</evidence>
<comment type="function">
    <text evidence="4">Responsible for synthesis of pseudouridine from uracil-13 in transfer RNAs.</text>
</comment>
<dbReference type="InterPro" id="IPR042214">
    <property type="entry name" value="TruD_catalytic"/>
</dbReference>
<dbReference type="InterPro" id="IPR020103">
    <property type="entry name" value="PsdUridine_synth_cat_dom_sf"/>
</dbReference>
<feature type="active site" description="Nucleophile" evidence="4">
    <location>
        <position position="78"/>
    </location>
</feature>
<dbReference type="Pfam" id="PF01142">
    <property type="entry name" value="TruD"/>
    <property type="match status" value="2"/>
</dbReference>
<dbReference type="GO" id="GO:0160150">
    <property type="term" value="F:tRNA pseudouridine(13) synthase activity"/>
    <property type="evidence" value="ECO:0007669"/>
    <property type="project" value="UniProtKB-EC"/>
</dbReference>
<comment type="similarity">
    <text evidence="1 4">Belongs to the pseudouridine synthase TruD family.</text>
</comment>